<keyword evidence="7" id="KW-0687">Ribonucleoprotein</keyword>
<gene>
    <name evidence="6" type="ORF">AF333_03890</name>
    <name evidence="7" type="ORF">SAMN04487909_11251</name>
</gene>
<evidence type="ECO:0000256" key="4">
    <source>
        <dbReference type="ARBA" id="ARBA00022679"/>
    </source>
</evidence>
<dbReference type="EMBL" id="LGUG01000004">
    <property type="protein sequence ID" value="KON94755.1"/>
    <property type="molecule type" value="Genomic_DNA"/>
</dbReference>
<dbReference type="GO" id="GO:0008276">
    <property type="term" value="F:protein methyltransferase activity"/>
    <property type="evidence" value="ECO:0007669"/>
    <property type="project" value="InterPro"/>
</dbReference>
<dbReference type="RefSeq" id="WP_043068514.1">
    <property type="nucleotide sequence ID" value="NZ_BJOA01000075.1"/>
</dbReference>
<dbReference type="GeneID" id="42304348"/>
<dbReference type="Gene3D" id="3.40.50.150">
    <property type="entry name" value="Vaccinia Virus protein VP39"/>
    <property type="match status" value="1"/>
</dbReference>
<comment type="similarity">
    <text evidence="1">Belongs to the methyltransferase superfamily. PrmA family.</text>
</comment>
<dbReference type="OrthoDB" id="1888493at2"/>
<sequence length="306" mass="34260">MQWIEYQLVFPSETDTESVMYLLGEKGFANSWVDESVEILRIPDGYDYKVKDTDVTIITYESIEDGVDMEEEAVRSLATLQRELASFGMRESSWREPDLQHADDWKAHFDIEEVSNELVLIPTWKQEEAEGKYGQKYRMIFEPGGAFGTGKHGTTQSCLRFIEQVDVEGKNILDVGAGSGILSVYCEIRGAASVLAVDINPSSPSEIEYLASLNGVRAPEVYVGDGNALLGESLYDVILINIGGEEAIRQADTCVHLVKKNGKLIVSGIVEWAEEDVRHAYEERGCVLEQRQVDEEWITLMFTAAK</sequence>
<keyword evidence="2" id="KW-0963">Cytoplasm</keyword>
<protein>
    <submittedName>
        <fullName evidence="7">[LSU ribosomal protein L11P]-lysine N-methyltransferase</fullName>
    </submittedName>
</protein>
<evidence type="ECO:0000313" key="8">
    <source>
        <dbReference type="Proteomes" id="UP000037269"/>
    </source>
</evidence>
<dbReference type="Proteomes" id="UP000182836">
    <property type="component" value="Unassembled WGS sequence"/>
</dbReference>
<keyword evidence="4 7" id="KW-0808">Transferase</keyword>
<evidence type="ECO:0000313" key="6">
    <source>
        <dbReference type="EMBL" id="KON94755.1"/>
    </source>
</evidence>
<proteinExistence type="inferred from homology"/>
<evidence type="ECO:0000313" key="7">
    <source>
        <dbReference type="EMBL" id="SDJ12078.1"/>
    </source>
</evidence>
<dbReference type="CDD" id="cd02440">
    <property type="entry name" value="AdoMet_MTases"/>
    <property type="match status" value="1"/>
</dbReference>
<dbReference type="Proteomes" id="UP000037269">
    <property type="component" value="Unassembled WGS sequence"/>
</dbReference>
<dbReference type="PANTHER" id="PTHR43648:SF1">
    <property type="entry name" value="ELECTRON TRANSFER FLAVOPROTEIN BETA SUBUNIT LYSINE METHYLTRANSFERASE"/>
    <property type="match status" value="1"/>
</dbReference>
<reference evidence="6 8" key="1">
    <citation type="submission" date="2015-07" db="EMBL/GenBank/DDBJ databases">
        <title>Fjat-14205 dsm 2895.</title>
        <authorList>
            <person name="Liu B."/>
            <person name="Wang J."/>
            <person name="Zhu Y."/>
            <person name="Liu G."/>
            <person name="Chen Q."/>
            <person name="Chen Z."/>
            <person name="Lan J."/>
            <person name="Che J."/>
            <person name="Ge C."/>
            <person name="Shi H."/>
            <person name="Pan Z."/>
            <person name="Liu X."/>
        </authorList>
    </citation>
    <scope>NUCLEOTIDE SEQUENCE [LARGE SCALE GENOMIC DNA]</scope>
    <source>
        <strain evidence="6 8">DSM 2895</strain>
    </source>
</reference>
<dbReference type="STRING" id="47500.AF333_03890"/>
<keyword evidence="3 7" id="KW-0489">Methyltransferase</keyword>
<evidence type="ECO:0000256" key="1">
    <source>
        <dbReference type="ARBA" id="ARBA00009741"/>
    </source>
</evidence>
<dbReference type="PATRIC" id="fig|47500.8.peg.4079"/>
<reference evidence="7 9" key="2">
    <citation type="submission" date="2016-10" db="EMBL/GenBank/DDBJ databases">
        <authorList>
            <person name="de Groot N.N."/>
        </authorList>
    </citation>
    <scope>NUCLEOTIDE SEQUENCE [LARGE SCALE GENOMIC DNA]</scope>
    <source>
        <strain evidence="7 9">DSM 2895</strain>
    </source>
</reference>
<dbReference type="PIRSF" id="PIRSF000401">
    <property type="entry name" value="RPL11_MTase"/>
    <property type="match status" value="1"/>
</dbReference>
<dbReference type="InterPro" id="IPR050078">
    <property type="entry name" value="Ribosomal_L11_MeTrfase_PrmA"/>
</dbReference>
<dbReference type="InterPro" id="IPR029063">
    <property type="entry name" value="SAM-dependent_MTases_sf"/>
</dbReference>
<dbReference type="InterPro" id="IPR004498">
    <property type="entry name" value="Ribosomal_PrmA_MeTrfase"/>
</dbReference>
<dbReference type="GO" id="GO:0032259">
    <property type="term" value="P:methylation"/>
    <property type="evidence" value="ECO:0007669"/>
    <property type="project" value="UniProtKB-KW"/>
</dbReference>
<dbReference type="GO" id="GO:0005840">
    <property type="term" value="C:ribosome"/>
    <property type="evidence" value="ECO:0007669"/>
    <property type="project" value="UniProtKB-KW"/>
</dbReference>
<organism evidence="6 8">
    <name type="scientific">Aneurinibacillus migulanus</name>
    <name type="common">Bacillus migulanus</name>
    <dbReference type="NCBI Taxonomy" id="47500"/>
    <lineage>
        <taxon>Bacteria</taxon>
        <taxon>Bacillati</taxon>
        <taxon>Bacillota</taxon>
        <taxon>Bacilli</taxon>
        <taxon>Bacillales</taxon>
        <taxon>Paenibacillaceae</taxon>
        <taxon>Aneurinibacillus group</taxon>
        <taxon>Aneurinibacillus</taxon>
    </lineage>
</organism>
<dbReference type="PANTHER" id="PTHR43648">
    <property type="entry name" value="ELECTRON TRANSFER FLAVOPROTEIN BETA SUBUNIT LYSINE METHYLTRANSFERASE"/>
    <property type="match status" value="1"/>
</dbReference>
<name>A0A0D1XW25_ANEMI</name>
<evidence type="ECO:0000256" key="3">
    <source>
        <dbReference type="ARBA" id="ARBA00022603"/>
    </source>
</evidence>
<dbReference type="Pfam" id="PF06325">
    <property type="entry name" value="PrmA"/>
    <property type="match status" value="1"/>
</dbReference>
<accession>A0A0D1XW25</accession>
<evidence type="ECO:0000256" key="2">
    <source>
        <dbReference type="ARBA" id="ARBA00022490"/>
    </source>
</evidence>
<dbReference type="EMBL" id="FNED01000012">
    <property type="protein sequence ID" value="SDJ12078.1"/>
    <property type="molecule type" value="Genomic_DNA"/>
</dbReference>
<dbReference type="SUPFAM" id="SSF53335">
    <property type="entry name" value="S-adenosyl-L-methionine-dependent methyltransferases"/>
    <property type="match status" value="1"/>
</dbReference>
<keyword evidence="7" id="KW-0689">Ribosomal protein</keyword>
<evidence type="ECO:0000313" key="9">
    <source>
        <dbReference type="Proteomes" id="UP000182836"/>
    </source>
</evidence>
<dbReference type="AlphaFoldDB" id="A0A0D1XW25"/>
<keyword evidence="8" id="KW-1185">Reference proteome</keyword>
<evidence type="ECO:0000256" key="5">
    <source>
        <dbReference type="ARBA" id="ARBA00022691"/>
    </source>
</evidence>
<keyword evidence="5" id="KW-0949">S-adenosyl-L-methionine</keyword>